<proteinExistence type="predicted"/>
<name>A0A1J1IH36_9DIPT</name>
<feature type="domain" description="C2H2-type" evidence="6">
    <location>
        <begin position="252"/>
        <end position="279"/>
    </location>
</feature>
<dbReference type="InterPro" id="IPR036236">
    <property type="entry name" value="Znf_C2H2_sf"/>
</dbReference>
<organism evidence="7 8">
    <name type="scientific">Clunio marinus</name>
    <dbReference type="NCBI Taxonomy" id="568069"/>
    <lineage>
        <taxon>Eukaryota</taxon>
        <taxon>Metazoa</taxon>
        <taxon>Ecdysozoa</taxon>
        <taxon>Arthropoda</taxon>
        <taxon>Hexapoda</taxon>
        <taxon>Insecta</taxon>
        <taxon>Pterygota</taxon>
        <taxon>Neoptera</taxon>
        <taxon>Endopterygota</taxon>
        <taxon>Diptera</taxon>
        <taxon>Nematocera</taxon>
        <taxon>Chironomoidea</taxon>
        <taxon>Chironomidae</taxon>
        <taxon>Clunio</taxon>
    </lineage>
</organism>
<evidence type="ECO:0000313" key="7">
    <source>
        <dbReference type="EMBL" id="CRK98350.1"/>
    </source>
</evidence>
<evidence type="ECO:0000313" key="8">
    <source>
        <dbReference type="Proteomes" id="UP000183832"/>
    </source>
</evidence>
<dbReference type="PANTHER" id="PTHR24379:SF121">
    <property type="entry name" value="C2H2-TYPE DOMAIN-CONTAINING PROTEIN"/>
    <property type="match status" value="1"/>
</dbReference>
<dbReference type="SUPFAM" id="SSF57667">
    <property type="entry name" value="beta-beta-alpha zinc fingers"/>
    <property type="match status" value="2"/>
</dbReference>
<keyword evidence="4" id="KW-0862">Zinc</keyword>
<reference evidence="7 8" key="1">
    <citation type="submission" date="2015-04" db="EMBL/GenBank/DDBJ databases">
        <authorList>
            <person name="Syromyatnikov M.Y."/>
            <person name="Popov V.N."/>
        </authorList>
    </citation>
    <scope>NUCLEOTIDE SEQUENCE [LARGE SCALE GENOMIC DNA]</scope>
</reference>
<dbReference type="AlphaFoldDB" id="A0A1J1IH36"/>
<sequence length="380" mass="43474">MALQIIIPDLNCFICGNVLNSKGKTILETTEISDKLIYEFIESFIDEKFEESVISNECPAKICDGCYEKLQEYDEICLRASKIQEEIADNFNKTQISLYETPCNDSNFKEDPFFDSEDIIVEYVDDYSNDQESEKSVNVDIKPSPKKIQDKKQSSTNYTCNICSEVFKKKNEYLIHAKLAHLPENAETFTCSKCSDDTIFQSSTNHTCNICSENAETFTCSKCSDDTIFVSEMELKLHYVVEHPNDSSSSSFECPVCNKSFSTKALLGRHFGIHSSASSRPHICEFCGKTFFHYSSFQAHTKNHLNVRDYVCSICTKSFRSQSHLNRHMKTHTKQRDHKCPECGSRFAERYNLTAHVKTHYGIPRKKRQVSQSQASSDDV</sequence>
<dbReference type="GO" id="GO:1990837">
    <property type="term" value="F:sequence-specific double-stranded DNA binding"/>
    <property type="evidence" value="ECO:0007669"/>
    <property type="project" value="UniProtKB-ARBA"/>
</dbReference>
<dbReference type="OrthoDB" id="6077919at2759"/>
<keyword evidence="2" id="KW-0677">Repeat</keyword>
<dbReference type="PROSITE" id="PS50157">
    <property type="entry name" value="ZINC_FINGER_C2H2_2"/>
    <property type="match status" value="5"/>
</dbReference>
<feature type="domain" description="C2H2-type" evidence="6">
    <location>
        <begin position="282"/>
        <end position="309"/>
    </location>
</feature>
<dbReference type="Proteomes" id="UP000183832">
    <property type="component" value="Unassembled WGS sequence"/>
</dbReference>
<evidence type="ECO:0000256" key="4">
    <source>
        <dbReference type="ARBA" id="ARBA00022833"/>
    </source>
</evidence>
<keyword evidence="1" id="KW-0479">Metal-binding</keyword>
<protein>
    <submittedName>
        <fullName evidence="7">CLUMA_CG011710, isoform A</fullName>
    </submittedName>
</protein>
<dbReference type="Pfam" id="PF00096">
    <property type="entry name" value="zf-C2H2"/>
    <property type="match status" value="4"/>
</dbReference>
<dbReference type="STRING" id="568069.A0A1J1IH36"/>
<dbReference type="GO" id="GO:0005634">
    <property type="term" value="C:nucleus"/>
    <property type="evidence" value="ECO:0007669"/>
    <property type="project" value="InterPro"/>
</dbReference>
<gene>
    <name evidence="7" type="ORF">CLUMA_CG011710</name>
</gene>
<evidence type="ECO:0000256" key="2">
    <source>
        <dbReference type="ARBA" id="ARBA00022737"/>
    </source>
</evidence>
<dbReference type="EMBL" id="CVRI01000047">
    <property type="protein sequence ID" value="CRK98350.1"/>
    <property type="molecule type" value="Genomic_DNA"/>
</dbReference>
<evidence type="ECO:0000259" key="6">
    <source>
        <dbReference type="PROSITE" id="PS50157"/>
    </source>
</evidence>
<dbReference type="PANTHER" id="PTHR24379">
    <property type="entry name" value="KRAB AND ZINC FINGER DOMAIN-CONTAINING"/>
    <property type="match status" value="1"/>
</dbReference>
<feature type="domain" description="C2H2-type" evidence="6">
    <location>
        <begin position="338"/>
        <end position="365"/>
    </location>
</feature>
<feature type="domain" description="C2H2-type" evidence="6">
    <location>
        <begin position="158"/>
        <end position="186"/>
    </location>
</feature>
<dbReference type="InterPro" id="IPR013087">
    <property type="entry name" value="Znf_C2H2_type"/>
</dbReference>
<evidence type="ECO:0000256" key="5">
    <source>
        <dbReference type="PROSITE-ProRule" id="PRU00042"/>
    </source>
</evidence>
<evidence type="ECO:0000256" key="3">
    <source>
        <dbReference type="ARBA" id="ARBA00022771"/>
    </source>
</evidence>
<evidence type="ECO:0000256" key="1">
    <source>
        <dbReference type="ARBA" id="ARBA00022723"/>
    </source>
</evidence>
<accession>A0A1J1IH36</accession>
<dbReference type="SMART" id="SM00355">
    <property type="entry name" value="ZnF_C2H2"/>
    <property type="match status" value="6"/>
</dbReference>
<feature type="domain" description="C2H2-type" evidence="6">
    <location>
        <begin position="310"/>
        <end position="337"/>
    </location>
</feature>
<dbReference type="SMART" id="SM00868">
    <property type="entry name" value="zf-AD"/>
    <property type="match status" value="1"/>
</dbReference>
<dbReference type="FunFam" id="3.30.160.60:FF:000303">
    <property type="entry name" value="Zinc finger protein 41"/>
    <property type="match status" value="1"/>
</dbReference>
<dbReference type="GO" id="GO:0008270">
    <property type="term" value="F:zinc ion binding"/>
    <property type="evidence" value="ECO:0007669"/>
    <property type="project" value="UniProtKB-KW"/>
</dbReference>
<dbReference type="FunFam" id="3.30.160.60:FF:000446">
    <property type="entry name" value="Zinc finger protein"/>
    <property type="match status" value="1"/>
</dbReference>
<dbReference type="PROSITE" id="PS00028">
    <property type="entry name" value="ZINC_FINGER_C2H2_1"/>
    <property type="match status" value="5"/>
</dbReference>
<dbReference type="Gene3D" id="3.30.160.60">
    <property type="entry name" value="Classic Zinc Finger"/>
    <property type="match status" value="3"/>
</dbReference>
<dbReference type="InterPro" id="IPR012934">
    <property type="entry name" value="Znf_AD"/>
</dbReference>
<keyword evidence="3 5" id="KW-0863">Zinc-finger</keyword>
<keyword evidence="8" id="KW-1185">Reference proteome</keyword>